<evidence type="ECO:0000256" key="2">
    <source>
        <dbReference type="SAM" id="Phobius"/>
    </source>
</evidence>
<dbReference type="Proteomes" id="UP001044222">
    <property type="component" value="Unassembled WGS sequence"/>
</dbReference>
<evidence type="ECO:0000256" key="1">
    <source>
        <dbReference type="PROSITE-ProRule" id="PRU00076"/>
    </source>
</evidence>
<dbReference type="InterPro" id="IPR032675">
    <property type="entry name" value="LRR_dom_sf"/>
</dbReference>
<dbReference type="GO" id="GO:0045669">
    <property type="term" value="P:positive regulation of osteoblast differentiation"/>
    <property type="evidence" value="ECO:0007669"/>
    <property type="project" value="TreeGrafter"/>
</dbReference>
<comment type="caution">
    <text evidence="4">The sequence shown here is derived from an EMBL/GenBank/DDBJ whole genome shotgun (WGS) entry which is preliminary data.</text>
</comment>
<feature type="domain" description="EGF-like" evidence="3">
    <location>
        <begin position="183"/>
        <end position="225"/>
    </location>
</feature>
<dbReference type="EMBL" id="JAFIRN010000006">
    <property type="protein sequence ID" value="KAG5846293.1"/>
    <property type="molecule type" value="Genomic_DNA"/>
</dbReference>
<organism evidence="4 5">
    <name type="scientific">Anguilla anguilla</name>
    <name type="common">European freshwater eel</name>
    <name type="synonym">Muraena anguilla</name>
    <dbReference type="NCBI Taxonomy" id="7936"/>
    <lineage>
        <taxon>Eukaryota</taxon>
        <taxon>Metazoa</taxon>
        <taxon>Chordata</taxon>
        <taxon>Craniata</taxon>
        <taxon>Vertebrata</taxon>
        <taxon>Euteleostomi</taxon>
        <taxon>Actinopterygii</taxon>
        <taxon>Neopterygii</taxon>
        <taxon>Teleostei</taxon>
        <taxon>Anguilliformes</taxon>
        <taxon>Anguillidae</taxon>
        <taxon>Anguilla</taxon>
    </lineage>
</organism>
<dbReference type="PANTHER" id="PTHR15926">
    <property type="entry name" value="ALL-TRANS RETINOIC ACID-INDUCED DIFFERENTIATION FACTOR"/>
    <property type="match status" value="1"/>
</dbReference>
<keyword evidence="2" id="KW-1133">Transmembrane helix</keyword>
<dbReference type="Gene3D" id="3.80.10.10">
    <property type="entry name" value="Ribonuclease Inhibitor"/>
    <property type="match status" value="1"/>
</dbReference>
<gene>
    <name evidence="4" type="ORF">ANANG_G00113380</name>
</gene>
<comment type="caution">
    <text evidence="1">Lacks conserved residue(s) required for the propagation of feature annotation.</text>
</comment>
<evidence type="ECO:0000313" key="5">
    <source>
        <dbReference type="Proteomes" id="UP001044222"/>
    </source>
</evidence>
<evidence type="ECO:0000259" key="3">
    <source>
        <dbReference type="PROSITE" id="PS50026"/>
    </source>
</evidence>
<feature type="disulfide bond" evidence="1">
    <location>
        <begin position="215"/>
        <end position="224"/>
    </location>
</feature>
<keyword evidence="1" id="KW-1015">Disulfide bond</keyword>
<feature type="non-terminal residue" evidence="4">
    <location>
        <position position="261"/>
    </location>
</feature>
<dbReference type="AlphaFoldDB" id="A0A9D3MHW0"/>
<keyword evidence="2" id="KW-0812">Transmembrane</keyword>
<keyword evidence="2" id="KW-0472">Membrane</keyword>
<dbReference type="SUPFAM" id="SSF52058">
    <property type="entry name" value="L domain-like"/>
    <property type="match status" value="1"/>
</dbReference>
<name>A0A9D3MHW0_ANGAN</name>
<evidence type="ECO:0000313" key="4">
    <source>
        <dbReference type="EMBL" id="KAG5846293.1"/>
    </source>
</evidence>
<dbReference type="PANTHER" id="PTHR15926:SF1">
    <property type="entry name" value="ALL-TRANS RETINOIC ACID-INDUCED DIFFERENTIATION FACTOR"/>
    <property type="match status" value="1"/>
</dbReference>
<keyword evidence="1" id="KW-0245">EGF-like domain</keyword>
<dbReference type="PROSITE" id="PS00022">
    <property type="entry name" value="EGF_1"/>
    <property type="match status" value="1"/>
</dbReference>
<reference evidence="4" key="1">
    <citation type="submission" date="2021-01" db="EMBL/GenBank/DDBJ databases">
        <title>A chromosome-scale assembly of European eel, Anguilla anguilla.</title>
        <authorList>
            <person name="Henkel C."/>
            <person name="Jong-Raadsen S.A."/>
            <person name="Dufour S."/>
            <person name="Weltzien F.-A."/>
            <person name="Palstra A.P."/>
            <person name="Pelster B."/>
            <person name="Spaink H.P."/>
            <person name="Van Den Thillart G.E."/>
            <person name="Jansen H."/>
            <person name="Zahm M."/>
            <person name="Klopp C."/>
            <person name="Cedric C."/>
            <person name="Louis A."/>
            <person name="Berthelot C."/>
            <person name="Parey E."/>
            <person name="Roest Crollius H."/>
            <person name="Montfort J."/>
            <person name="Robinson-Rechavi M."/>
            <person name="Bucao C."/>
            <person name="Bouchez O."/>
            <person name="Gislard M."/>
            <person name="Lluch J."/>
            <person name="Milhes M."/>
            <person name="Lampietro C."/>
            <person name="Lopez Roques C."/>
            <person name="Donnadieu C."/>
            <person name="Braasch I."/>
            <person name="Desvignes T."/>
            <person name="Postlethwait J."/>
            <person name="Bobe J."/>
            <person name="Guiguen Y."/>
            <person name="Dirks R."/>
        </authorList>
    </citation>
    <scope>NUCLEOTIDE SEQUENCE</scope>
    <source>
        <strain evidence="4">Tag_6206</strain>
        <tissue evidence="4">Liver</tissue>
    </source>
</reference>
<feature type="transmembrane region" description="Helical" evidence="2">
    <location>
        <begin position="232"/>
        <end position="252"/>
    </location>
</feature>
<protein>
    <recommendedName>
        <fullName evidence="3">EGF-like domain-containing protein</fullName>
    </recommendedName>
</protein>
<keyword evidence="5" id="KW-1185">Reference proteome</keyword>
<dbReference type="InterPro" id="IPR000742">
    <property type="entry name" value="EGF"/>
</dbReference>
<dbReference type="PROSITE" id="PS50026">
    <property type="entry name" value="EGF_3"/>
    <property type="match status" value="1"/>
</dbReference>
<sequence length="261" mass="28262">LFHCVRRAQSCDCTSHVTQAVFQSRTGSDLKMTAGRCRLFTVVGVMVMLVYFDASLQRATFQVCHACEGILQNGTAVGNFCTVSSGQAEGRCCLGTQGLDVDSITGLDLSNCSLREVKGLNEASTAKIIDLSANPVLNFNDSVFQGFTQLQRLLLPYHLTCPGGNASWEKVETRGEIRLCEGQRNSCDQMGHKSGDCPENGLCAPDGPGFFQCRCTQSHHGYKCLREGQFPLAEVLGILGGATVLVSALLWVTQRRKAKSI</sequence>
<accession>A0A9D3MHW0</accession>
<proteinExistence type="predicted"/>
<dbReference type="InterPro" id="IPR042350">
    <property type="entry name" value="ATRAID"/>
</dbReference>